<keyword evidence="10" id="KW-1185">Reference proteome</keyword>
<feature type="transmembrane region" description="Helical" evidence="7">
    <location>
        <begin position="115"/>
        <end position="136"/>
    </location>
</feature>
<comment type="caution">
    <text evidence="9">The sequence shown here is derived from an EMBL/GenBank/DDBJ whole genome shotgun (WGS) entry which is preliminary data.</text>
</comment>
<evidence type="ECO:0000256" key="2">
    <source>
        <dbReference type="ARBA" id="ARBA00022448"/>
    </source>
</evidence>
<evidence type="ECO:0000256" key="7">
    <source>
        <dbReference type="SAM" id="Phobius"/>
    </source>
</evidence>
<keyword evidence="5 7" id="KW-1133">Transmembrane helix</keyword>
<keyword evidence="2" id="KW-0813">Transport</keyword>
<dbReference type="EMBL" id="JAMYZZ010000014">
    <property type="protein sequence ID" value="MCP1258715.1"/>
    <property type="molecule type" value="Genomic_DNA"/>
</dbReference>
<feature type="transmembrane region" description="Helical" evidence="7">
    <location>
        <begin position="258"/>
        <end position="277"/>
    </location>
</feature>
<feature type="transmembrane region" description="Helical" evidence="7">
    <location>
        <begin position="188"/>
        <end position="207"/>
    </location>
</feature>
<keyword evidence="4 7" id="KW-0812">Transmembrane</keyword>
<dbReference type="PRINTS" id="PR01035">
    <property type="entry name" value="TCRTETA"/>
</dbReference>
<reference evidence="9 10" key="1">
    <citation type="submission" date="2022-06" db="EMBL/GenBank/DDBJ databases">
        <title>Acetobacer genomes from food samples.</title>
        <authorList>
            <person name="Sombolestani A."/>
        </authorList>
    </citation>
    <scope>NUCLEOTIDE SEQUENCE [LARGE SCALE GENOMIC DNA]</scope>
    <source>
        <strain evidence="9 10">R-83285</strain>
    </source>
</reference>
<feature type="transmembrane region" description="Helical" evidence="7">
    <location>
        <begin position="347"/>
        <end position="367"/>
    </location>
</feature>
<evidence type="ECO:0000256" key="5">
    <source>
        <dbReference type="ARBA" id="ARBA00022989"/>
    </source>
</evidence>
<dbReference type="Gene3D" id="1.20.1250.20">
    <property type="entry name" value="MFS general substrate transporter like domains"/>
    <property type="match status" value="2"/>
</dbReference>
<dbReference type="SUPFAM" id="SSF103473">
    <property type="entry name" value="MFS general substrate transporter"/>
    <property type="match status" value="1"/>
</dbReference>
<feature type="domain" description="Major facilitator superfamily (MFS) profile" evidence="8">
    <location>
        <begin position="1"/>
        <end position="371"/>
    </location>
</feature>
<evidence type="ECO:0000256" key="6">
    <source>
        <dbReference type="ARBA" id="ARBA00023136"/>
    </source>
</evidence>
<evidence type="ECO:0000259" key="8">
    <source>
        <dbReference type="PROSITE" id="PS50850"/>
    </source>
</evidence>
<feature type="transmembrane region" description="Helical" evidence="7">
    <location>
        <begin position="84"/>
        <end position="103"/>
    </location>
</feature>
<evidence type="ECO:0000313" key="10">
    <source>
        <dbReference type="Proteomes" id="UP001523528"/>
    </source>
</evidence>
<comment type="subcellular location">
    <subcellularLocation>
        <location evidence="1">Cell membrane</location>
        <topology evidence="1">Multi-pass membrane protein</topology>
    </subcellularLocation>
</comment>
<proteinExistence type="predicted"/>
<evidence type="ECO:0000256" key="4">
    <source>
        <dbReference type="ARBA" id="ARBA00022692"/>
    </source>
</evidence>
<dbReference type="Proteomes" id="UP001523528">
    <property type="component" value="Unassembled WGS sequence"/>
</dbReference>
<feature type="transmembrane region" description="Helical" evidence="7">
    <location>
        <begin position="227"/>
        <end position="246"/>
    </location>
</feature>
<dbReference type="InterPro" id="IPR011701">
    <property type="entry name" value="MFS"/>
</dbReference>
<dbReference type="InterPro" id="IPR020846">
    <property type="entry name" value="MFS_dom"/>
</dbReference>
<protein>
    <submittedName>
        <fullName evidence="9">MFS transporter</fullName>
    </submittedName>
</protein>
<evidence type="ECO:0000256" key="3">
    <source>
        <dbReference type="ARBA" id="ARBA00022475"/>
    </source>
</evidence>
<dbReference type="Pfam" id="PF07690">
    <property type="entry name" value="MFS_1"/>
    <property type="match status" value="1"/>
</dbReference>
<dbReference type="PANTHER" id="PTHR43414:SF6">
    <property type="entry name" value="MULTIDRUG RESISTANCE PROTEIN MDTG"/>
    <property type="match status" value="1"/>
</dbReference>
<feature type="transmembrane region" description="Helical" evidence="7">
    <location>
        <begin position="23"/>
        <end position="45"/>
    </location>
</feature>
<name>A0ABT1F0L0_9PROT</name>
<gene>
    <name evidence="9" type="ORF">NKW50_08950</name>
</gene>
<dbReference type="InterPro" id="IPR036259">
    <property type="entry name" value="MFS_trans_sf"/>
</dbReference>
<feature type="transmembrane region" description="Helical" evidence="7">
    <location>
        <begin position="142"/>
        <end position="164"/>
    </location>
</feature>
<sequence length="373" mass="39351">MTLILPFLPLYVEQLGIDGQADIAQWSGIAYGATYLTAGVVAPVWGRLGDLYGRKSMLVRASLGMAITITLMGCATTIWQLVGLRLLAGIAGGYSSGAMILVASQAPRSQSAWALGLLSSGVMAGNLIGPLVGGFLPPLVGIRMTFIGAGSLIFIAFLATLFLIRETQPPPRKHLQTRIHWSDIPNKPLMITMLGTGLLLMVANMSIEPIITLYIRSLTIDPTRVTLIAALVMSAAALGSVLSASYLGRVADKKGHSVIIVSALAVASLLLIPQAFVTAGWQLIGLRFLMGLSLGGLMPCVTAVIRHNVPDHSVGVVLGYAVSAQFVGQVVGPLLGGFIGGQISMRFAFLGTSLLLFLGAISNWRVLHMPQKR</sequence>
<organism evidence="9 10">
    <name type="scientific">Acetobacter lambici</name>
    <dbReference type="NCBI Taxonomy" id="1332824"/>
    <lineage>
        <taxon>Bacteria</taxon>
        <taxon>Pseudomonadati</taxon>
        <taxon>Pseudomonadota</taxon>
        <taxon>Alphaproteobacteria</taxon>
        <taxon>Acetobacterales</taxon>
        <taxon>Acetobacteraceae</taxon>
        <taxon>Acetobacter</taxon>
    </lineage>
</organism>
<feature type="transmembrane region" description="Helical" evidence="7">
    <location>
        <begin position="57"/>
        <end position="78"/>
    </location>
</feature>
<accession>A0ABT1F0L0</accession>
<dbReference type="PANTHER" id="PTHR43414">
    <property type="entry name" value="MULTIDRUG RESISTANCE PROTEIN MDTG"/>
    <property type="match status" value="1"/>
</dbReference>
<dbReference type="PROSITE" id="PS50850">
    <property type="entry name" value="MFS"/>
    <property type="match status" value="1"/>
</dbReference>
<evidence type="ECO:0000256" key="1">
    <source>
        <dbReference type="ARBA" id="ARBA00004651"/>
    </source>
</evidence>
<dbReference type="InterPro" id="IPR001958">
    <property type="entry name" value="Tet-R_TetA/multi-R_MdtG-like"/>
</dbReference>
<keyword evidence="3" id="KW-1003">Cell membrane</keyword>
<evidence type="ECO:0000313" key="9">
    <source>
        <dbReference type="EMBL" id="MCP1258715.1"/>
    </source>
</evidence>
<feature type="transmembrane region" description="Helical" evidence="7">
    <location>
        <begin position="317"/>
        <end position="341"/>
    </location>
</feature>
<keyword evidence="6 7" id="KW-0472">Membrane</keyword>
<feature type="transmembrane region" description="Helical" evidence="7">
    <location>
        <begin position="283"/>
        <end position="305"/>
    </location>
</feature>